<dbReference type="RefSeq" id="WP_240827452.1">
    <property type="nucleotide sequence ID" value="NZ_JAKWBL010000001.1"/>
</dbReference>
<evidence type="ECO:0000313" key="2">
    <source>
        <dbReference type="Proteomes" id="UP001202248"/>
    </source>
</evidence>
<protein>
    <submittedName>
        <fullName evidence="1">Uncharacterized protein</fullName>
    </submittedName>
</protein>
<evidence type="ECO:0000313" key="1">
    <source>
        <dbReference type="EMBL" id="MCH5598104.1"/>
    </source>
</evidence>
<comment type="caution">
    <text evidence="1">The sequence shown here is derived from an EMBL/GenBank/DDBJ whole genome shotgun (WGS) entry which is preliminary data.</text>
</comment>
<sequence length="212" mass="24218">MLKNKPQYDIKVASENFPSGVARFTIYNEAGIPVNEQAIFVWHDDALKMNLQTNKPDYINKDSVLLSLSVKNKNNEQMPGSFSIAVIDTSQVEIKTDAENILSYMLLSAELKGKVEAPYYYIKHPYSEATKALMLTQAWVRYVLNDTLRKYDYEKEFTINGKVTNLFNKPSPNTKVTLFGRQGQYGVFLKTRSPMPPVLFPFKIFLSLLQIA</sequence>
<keyword evidence="2" id="KW-1185">Reference proteome</keyword>
<dbReference type="EMBL" id="JAKWBL010000001">
    <property type="protein sequence ID" value="MCH5598104.1"/>
    <property type="molecule type" value="Genomic_DNA"/>
</dbReference>
<organism evidence="1 2">
    <name type="scientific">Niabella ginsengisoli</name>
    <dbReference type="NCBI Taxonomy" id="522298"/>
    <lineage>
        <taxon>Bacteria</taxon>
        <taxon>Pseudomonadati</taxon>
        <taxon>Bacteroidota</taxon>
        <taxon>Chitinophagia</taxon>
        <taxon>Chitinophagales</taxon>
        <taxon>Chitinophagaceae</taxon>
        <taxon>Niabella</taxon>
    </lineage>
</organism>
<reference evidence="1 2" key="1">
    <citation type="submission" date="2022-02" db="EMBL/GenBank/DDBJ databases">
        <authorList>
            <person name="Min J."/>
        </authorList>
    </citation>
    <scope>NUCLEOTIDE SEQUENCE [LARGE SCALE GENOMIC DNA]</scope>
    <source>
        <strain evidence="1 2">GR10-1</strain>
    </source>
</reference>
<dbReference type="Proteomes" id="UP001202248">
    <property type="component" value="Unassembled WGS sequence"/>
</dbReference>
<accession>A0ABS9SIB9</accession>
<proteinExistence type="predicted"/>
<gene>
    <name evidence="1" type="ORF">MKP09_09370</name>
</gene>
<name>A0ABS9SIB9_9BACT</name>